<reference evidence="1" key="1">
    <citation type="submission" date="2022-01" db="EMBL/GenBank/DDBJ databases">
        <authorList>
            <person name="Lagorce A."/>
        </authorList>
    </citation>
    <scope>NUCLEOTIDE SEQUENCE</scope>
    <source>
        <strain evidence="1">Th15_F1_A12</strain>
    </source>
</reference>
<gene>
    <name evidence="1" type="ORF">THF1A12_100009</name>
</gene>
<accession>A0AAU9QGS3</accession>
<evidence type="ECO:0000313" key="1">
    <source>
        <dbReference type="EMBL" id="CAH1568312.1"/>
    </source>
</evidence>
<protein>
    <submittedName>
        <fullName evidence="1">Uncharacterized protein</fullName>
    </submittedName>
</protein>
<dbReference type="Proteomes" id="UP001295462">
    <property type="component" value="Unassembled WGS sequence"/>
</dbReference>
<evidence type="ECO:0000313" key="2">
    <source>
        <dbReference type="Proteomes" id="UP001295462"/>
    </source>
</evidence>
<organism evidence="1 2">
    <name type="scientific">Vibrio jasicida</name>
    <dbReference type="NCBI Taxonomy" id="766224"/>
    <lineage>
        <taxon>Bacteria</taxon>
        <taxon>Pseudomonadati</taxon>
        <taxon>Pseudomonadota</taxon>
        <taxon>Gammaproteobacteria</taxon>
        <taxon>Vibrionales</taxon>
        <taxon>Vibrionaceae</taxon>
        <taxon>Vibrio</taxon>
    </lineage>
</organism>
<proteinExistence type="predicted"/>
<name>A0AAU9QGS3_9VIBR</name>
<comment type="caution">
    <text evidence="1">The sequence shown here is derived from an EMBL/GenBank/DDBJ whole genome shotgun (WGS) entry which is preliminary data.</text>
</comment>
<dbReference type="EMBL" id="CAKMUD010000002">
    <property type="protein sequence ID" value="CAH1568312.1"/>
    <property type="molecule type" value="Genomic_DNA"/>
</dbReference>
<sequence length="45" mass="5132">MRSLKFVRYLVVASLAKNKWDGVLLTIVGLFMLSFDKRNVAACEQ</sequence>
<dbReference type="AlphaFoldDB" id="A0AAU9QGS3"/>